<dbReference type="OrthoDB" id="9777884at2"/>
<proteinExistence type="inferred from homology"/>
<reference evidence="3 4" key="1">
    <citation type="submission" date="2018-06" db="EMBL/GenBank/DDBJ databases">
        <authorList>
            <person name="Strepis N."/>
        </authorList>
    </citation>
    <scope>NUCLEOTIDE SEQUENCE [LARGE SCALE GENOMIC DNA]</scope>
    <source>
        <strain evidence="3">LUCI</strain>
    </source>
</reference>
<comment type="similarity">
    <text evidence="1">Belongs to the universal stress protein A family.</text>
</comment>
<dbReference type="RefSeq" id="WP_122627339.1">
    <property type="nucleotide sequence ID" value="NZ_UPPP01000063.1"/>
</dbReference>
<protein>
    <submittedName>
        <fullName evidence="3">Universal stress protein a</fullName>
    </submittedName>
</protein>
<organism evidence="3 4">
    <name type="scientific">Lucifera butyrica</name>
    <dbReference type="NCBI Taxonomy" id="1351585"/>
    <lineage>
        <taxon>Bacteria</taxon>
        <taxon>Bacillati</taxon>
        <taxon>Bacillota</taxon>
        <taxon>Negativicutes</taxon>
        <taxon>Veillonellales</taxon>
        <taxon>Veillonellaceae</taxon>
        <taxon>Lucifera</taxon>
    </lineage>
</organism>
<feature type="domain" description="UspA" evidence="2">
    <location>
        <begin position="1"/>
        <end position="145"/>
    </location>
</feature>
<keyword evidence="4" id="KW-1185">Reference proteome</keyword>
<dbReference type="AlphaFoldDB" id="A0A498R5F9"/>
<dbReference type="Proteomes" id="UP000277811">
    <property type="component" value="Unassembled WGS sequence"/>
</dbReference>
<dbReference type="InterPro" id="IPR006015">
    <property type="entry name" value="Universal_stress_UspA"/>
</dbReference>
<dbReference type="Gene3D" id="3.40.50.620">
    <property type="entry name" value="HUPs"/>
    <property type="match status" value="1"/>
</dbReference>
<name>A0A498R5F9_9FIRM</name>
<evidence type="ECO:0000259" key="2">
    <source>
        <dbReference type="Pfam" id="PF00582"/>
    </source>
</evidence>
<dbReference type="InterPro" id="IPR006016">
    <property type="entry name" value="UspA"/>
</dbReference>
<dbReference type="EMBL" id="UPPP01000063">
    <property type="protein sequence ID" value="VBB06389.1"/>
    <property type="molecule type" value="Genomic_DNA"/>
</dbReference>
<dbReference type="Pfam" id="PF00582">
    <property type="entry name" value="Usp"/>
    <property type="match status" value="1"/>
</dbReference>
<dbReference type="InterPro" id="IPR014729">
    <property type="entry name" value="Rossmann-like_a/b/a_fold"/>
</dbReference>
<sequence>MFSKILVPTDGSKDSLKAVDCARKMAEQFNSSITLLHVIQNYGSMPGFALMAAGAIPPVVLDDLEESGRAILEKTQERLSGFTGKITSRLEFGQASERIVNIAAEEAFSLIIMGSRGLNGFKGLLLGSVSNQVAQFSPCPILIVKGKTTSQPSQS</sequence>
<dbReference type="PRINTS" id="PR01438">
    <property type="entry name" value="UNVRSLSTRESS"/>
</dbReference>
<dbReference type="SUPFAM" id="SSF52402">
    <property type="entry name" value="Adenine nucleotide alpha hydrolases-like"/>
    <property type="match status" value="1"/>
</dbReference>
<dbReference type="CDD" id="cd00293">
    <property type="entry name" value="USP-like"/>
    <property type="match status" value="1"/>
</dbReference>
<evidence type="ECO:0000313" key="4">
    <source>
        <dbReference type="Proteomes" id="UP000277811"/>
    </source>
</evidence>
<gene>
    <name evidence="3" type="ORF">LUCI_1620</name>
</gene>
<dbReference type="PANTHER" id="PTHR46268">
    <property type="entry name" value="STRESS RESPONSE PROTEIN NHAX"/>
    <property type="match status" value="1"/>
</dbReference>
<evidence type="ECO:0000256" key="1">
    <source>
        <dbReference type="ARBA" id="ARBA00008791"/>
    </source>
</evidence>
<evidence type="ECO:0000313" key="3">
    <source>
        <dbReference type="EMBL" id="VBB06389.1"/>
    </source>
</evidence>
<dbReference type="PANTHER" id="PTHR46268:SF25">
    <property type="entry name" value="USPA DOMAIN PROTEIN"/>
    <property type="match status" value="1"/>
</dbReference>
<accession>A0A498R5F9</accession>